<feature type="chain" id="PRO_5040160488" description="Receptor-like serine/threonine-protein kinase" evidence="19">
    <location>
        <begin position="31"/>
        <end position="836"/>
    </location>
</feature>
<accession>A0A9N7N5Q8</accession>
<keyword evidence="5 18" id="KW-0812">Transmembrane</keyword>
<evidence type="ECO:0000256" key="3">
    <source>
        <dbReference type="ARBA" id="ARBA00022527"/>
    </source>
</evidence>
<feature type="domain" description="Protein kinase" evidence="20">
    <location>
        <begin position="515"/>
        <end position="803"/>
    </location>
</feature>
<dbReference type="Gene3D" id="3.30.200.20">
    <property type="entry name" value="Phosphorylase Kinase, domain 1"/>
    <property type="match status" value="1"/>
</dbReference>
<keyword evidence="11 18" id="KW-0472">Membrane</keyword>
<dbReference type="PROSITE" id="PS00107">
    <property type="entry name" value="PROTEIN_KINASE_ATP"/>
    <property type="match status" value="1"/>
</dbReference>
<dbReference type="InterPro" id="IPR008271">
    <property type="entry name" value="Ser/Thr_kinase_AS"/>
</dbReference>
<dbReference type="Pfam" id="PF11883">
    <property type="entry name" value="DUF3403"/>
    <property type="match status" value="1"/>
</dbReference>
<evidence type="ECO:0000256" key="12">
    <source>
        <dbReference type="ARBA" id="ARBA00023157"/>
    </source>
</evidence>
<dbReference type="SUPFAM" id="SSF56112">
    <property type="entry name" value="Protein kinase-like (PK-like)"/>
    <property type="match status" value="1"/>
</dbReference>
<keyword evidence="13" id="KW-0325">Glycoprotein</keyword>
<dbReference type="InterPro" id="IPR000719">
    <property type="entry name" value="Prot_kinase_dom"/>
</dbReference>
<dbReference type="FunFam" id="3.30.200.20:FF:000195">
    <property type="entry name" value="G-type lectin S-receptor-like serine/threonine-protein kinase"/>
    <property type="match status" value="1"/>
</dbReference>
<dbReference type="FunFam" id="1.10.510.10:FF:000467">
    <property type="entry name" value="Liguleless narrow1"/>
    <property type="match status" value="1"/>
</dbReference>
<dbReference type="InterPro" id="IPR021820">
    <property type="entry name" value="S-locus_recpt_kinase_C"/>
</dbReference>
<keyword evidence="12" id="KW-1015">Disulfide bond</keyword>
<comment type="catalytic activity">
    <reaction evidence="14 16">
        <text>L-threonyl-[protein] + ATP = O-phospho-L-threonyl-[protein] + ADP + H(+)</text>
        <dbReference type="Rhea" id="RHEA:46608"/>
        <dbReference type="Rhea" id="RHEA-COMP:11060"/>
        <dbReference type="Rhea" id="RHEA-COMP:11605"/>
        <dbReference type="ChEBI" id="CHEBI:15378"/>
        <dbReference type="ChEBI" id="CHEBI:30013"/>
        <dbReference type="ChEBI" id="CHEBI:30616"/>
        <dbReference type="ChEBI" id="CHEBI:61977"/>
        <dbReference type="ChEBI" id="CHEBI:456216"/>
        <dbReference type="EC" id="2.7.11.1"/>
    </reaction>
</comment>
<evidence type="ECO:0000313" key="23">
    <source>
        <dbReference type="EMBL" id="CAA0825136.1"/>
    </source>
</evidence>
<dbReference type="GO" id="GO:0048544">
    <property type="term" value="P:recognition of pollen"/>
    <property type="evidence" value="ECO:0007669"/>
    <property type="project" value="InterPro"/>
</dbReference>
<dbReference type="Gene3D" id="2.90.10.10">
    <property type="entry name" value="Bulb-type lectin domain"/>
    <property type="match status" value="1"/>
</dbReference>
<feature type="domain" description="Apple" evidence="22">
    <location>
        <begin position="349"/>
        <end position="424"/>
    </location>
</feature>
<evidence type="ECO:0000256" key="10">
    <source>
        <dbReference type="ARBA" id="ARBA00022989"/>
    </source>
</evidence>
<dbReference type="PROSITE" id="PS50948">
    <property type="entry name" value="PAN"/>
    <property type="match status" value="1"/>
</dbReference>
<feature type="binding site" evidence="17">
    <location>
        <position position="543"/>
    </location>
    <ligand>
        <name>ATP</name>
        <dbReference type="ChEBI" id="CHEBI:30616"/>
    </ligand>
</feature>
<evidence type="ECO:0000256" key="7">
    <source>
        <dbReference type="ARBA" id="ARBA00022741"/>
    </source>
</evidence>
<evidence type="ECO:0000256" key="19">
    <source>
        <dbReference type="SAM" id="SignalP"/>
    </source>
</evidence>
<evidence type="ECO:0000256" key="17">
    <source>
        <dbReference type="PROSITE-ProRule" id="PRU10141"/>
    </source>
</evidence>
<evidence type="ECO:0000313" key="24">
    <source>
        <dbReference type="Proteomes" id="UP001153555"/>
    </source>
</evidence>
<evidence type="ECO:0000256" key="6">
    <source>
        <dbReference type="ARBA" id="ARBA00022729"/>
    </source>
</evidence>
<dbReference type="InterPro" id="IPR000858">
    <property type="entry name" value="S_locus_glycoprot_dom"/>
</dbReference>
<evidence type="ECO:0000256" key="8">
    <source>
        <dbReference type="ARBA" id="ARBA00022777"/>
    </source>
</evidence>
<evidence type="ECO:0000259" key="21">
    <source>
        <dbReference type="PROSITE" id="PS50927"/>
    </source>
</evidence>
<keyword evidence="3 16" id="KW-0723">Serine/threonine-protein kinase</keyword>
<dbReference type="SMART" id="SM00220">
    <property type="entry name" value="S_TKc"/>
    <property type="match status" value="1"/>
</dbReference>
<dbReference type="InterPro" id="IPR011009">
    <property type="entry name" value="Kinase-like_dom_sf"/>
</dbReference>
<evidence type="ECO:0000256" key="18">
    <source>
        <dbReference type="SAM" id="Phobius"/>
    </source>
</evidence>
<evidence type="ECO:0000256" key="9">
    <source>
        <dbReference type="ARBA" id="ARBA00022840"/>
    </source>
</evidence>
<reference evidence="23" key="1">
    <citation type="submission" date="2019-12" db="EMBL/GenBank/DDBJ databases">
        <authorList>
            <person name="Scholes J."/>
        </authorList>
    </citation>
    <scope>NUCLEOTIDE SEQUENCE</scope>
</reference>
<dbReference type="GO" id="GO:0005524">
    <property type="term" value="F:ATP binding"/>
    <property type="evidence" value="ECO:0007669"/>
    <property type="project" value="UniProtKB-UniRule"/>
</dbReference>
<keyword evidence="7 16" id="KW-0547">Nucleotide-binding</keyword>
<keyword evidence="6 19" id="KW-0732">Signal</keyword>
<name>A0A9N7N5Q8_STRHE</name>
<dbReference type="InterPro" id="IPR017441">
    <property type="entry name" value="Protein_kinase_ATP_BS"/>
</dbReference>
<proteinExistence type="inferred from homology"/>
<gene>
    <name evidence="23" type="ORF">SHERM_21921</name>
</gene>
<dbReference type="Gene3D" id="1.10.510.10">
    <property type="entry name" value="Transferase(Phosphotransferase) domain 1"/>
    <property type="match status" value="1"/>
</dbReference>
<dbReference type="OrthoDB" id="1934880at2759"/>
<dbReference type="SMART" id="SM00473">
    <property type="entry name" value="PAN_AP"/>
    <property type="match status" value="1"/>
</dbReference>
<evidence type="ECO:0000256" key="1">
    <source>
        <dbReference type="ARBA" id="ARBA00004251"/>
    </source>
</evidence>
<dbReference type="InterPro" id="IPR001245">
    <property type="entry name" value="Ser-Thr/Tyr_kinase_cat_dom"/>
</dbReference>
<dbReference type="PIRSF" id="PIRSF000641">
    <property type="entry name" value="SRK"/>
    <property type="match status" value="1"/>
</dbReference>
<feature type="signal peptide" evidence="19">
    <location>
        <begin position="1"/>
        <end position="30"/>
    </location>
</feature>
<evidence type="ECO:0000256" key="2">
    <source>
        <dbReference type="ARBA" id="ARBA00022475"/>
    </source>
</evidence>
<comment type="subcellular location">
    <subcellularLocation>
        <location evidence="1">Cell membrane</location>
        <topology evidence="1">Single-pass type I membrane protein</topology>
    </subcellularLocation>
</comment>
<dbReference type="CDD" id="cd00028">
    <property type="entry name" value="B_lectin"/>
    <property type="match status" value="1"/>
</dbReference>
<dbReference type="InterPro" id="IPR024171">
    <property type="entry name" value="SRK-like_kinase"/>
</dbReference>
<dbReference type="CDD" id="cd01098">
    <property type="entry name" value="PAN_AP_plant"/>
    <property type="match status" value="1"/>
</dbReference>
<keyword evidence="4 16" id="KW-0808">Transferase</keyword>
<evidence type="ECO:0000256" key="14">
    <source>
        <dbReference type="ARBA" id="ARBA00047899"/>
    </source>
</evidence>
<dbReference type="GO" id="GO:0004674">
    <property type="term" value="F:protein serine/threonine kinase activity"/>
    <property type="evidence" value="ECO:0007669"/>
    <property type="project" value="UniProtKB-KW"/>
</dbReference>
<evidence type="ECO:0000256" key="13">
    <source>
        <dbReference type="ARBA" id="ARBA00023180"/>
    </source>
</evidence>
<dbReference type="PROSITE" id="PS50011">
    <property type="entry name" value="PROTEIN_KINASE_DOM"/>
    <property type="match status" value="1"/>
</dbReference>
<feature type="transmembrane region" description="Helical" evidence="18">
    <location>
        <begin position="435"/>
        <end position="459"/>
    </location>
</feature>
<dbReference type="Proteomes" id="UP001153555">
    <property type="component" value="Unassembled WGS sequence"/>
</dbReference>
<dbReference type="InterPro" id="IPR003609">
    <property type="entry name" value="Pan_app"/>
</dbReference>
<dbReference type="Pfam" id="PF08276">
    <property type="entry name" value="PAN_2"/>
    <property type="match status" value="1"/>
</dbReference>
<dbReference type="PROSITE" id="PS00108">
    <property type="entry name" value="PROTEIN_KINASE_ST"/>
    <property type="match status" value="1"/>
</dbReference>
<dbReference type="PROSITE" id="PS50927">
    <property type="entry name" value="BULB_LECTIN"/>
    <property type="match status" value="1"/>
</dbReference>
<feature type="domain" description="Bulb-type lectin" evidence="21">
    <location>
        <begin position="32"/>
        <end position="160"/>
    </location>
</feature>
<evidence type="ECO:0000256" key="11">
    <source>
        <dbReference type="ARBA" id="ARBA00023136"/>
    </source>
</evidence>
<dbReference type="CDD" id="cd14066">
    <property type="entry name" value="STKc_IRAK"/>
    <property type="match status" value="1"/>
</dbReference>
<evidence type="ECO:0000259" key="20">
    <source>
        <dbReference type="PROSITE" id="PS50011"/>
    </source>
</evidence>
<dbReference type="EMBL" id="CACSLK010026072">
    <property type="protein sequence ID" value="CAA0825136.1"/>
    <property type="molecule type" value="Genomic_DNA"/>
</dbReference>
<evidence type="ECO:0000259" key="22">
    <source>
        <dbReference type="PROSITE" id="PS50948"/>
    </source>
</evidence>
<keyword evidence="8 16" id="KW-0418">Kinase</keyword>
<dbReference type="Pfam" id="PF00954">
    <property type="entry name" value="S_locus_glycop"/>
    <property type="match status" value="1"/>
</dbReference>
<comment type="similarity">
    <text evidence="16">Belongs to the protein kinase superfamily. Ser/Thr protein kinase family.</text>
</comment>
<evidence type="ECO:0000256" key="4">
    <source>
        <dbReference type="ARBA" id="ARBA00022679"/>
    </source>
</evidence>
<dbReference type="Pfam" id="PF01453">
    <property type="entry name" value="B_lectin"/>
    <property type="match status" value="1"/>
</dbReference>
<dbReference type="InterPro" id="IPR001480">
    <property type="entry name" value="Bulb-type_lectin_dom"/>
</dbReference>
<dbReference type="Pfam" id="PF07714">
    <property type="entry name" value="PK_Tyr_Ser-Thr"/>
    <property type="match status" value="1"/>
</dbReference>
<keyword evidence="9 16" id="KW-0067">ATP-binding</keyword>
<comment type="caution">
    <text evidence="23">The sequence shown here is derived from an EMBL/GenBank/DDBJ whole genome shotgun (WGS) entry which is preliminary data.</text>
</comment>
<dbReference type="EC" id="2.7.11.1" evidence="16"/>
<evidence type="ECO:0000256" key="16">
    <source>
        <dbReference type="PIRNR" id="PIRNR000641"/>
    </source>
</evidence>
<dbReference type="GO" id="GO:0005886">
    <property type="term" value="C:plasma membrane"/>
    <property type="evidence" value="ECO:0007669"/>
    <property type="project" value="UniProtKB-SubCell"/>
</dbReference>
<keyword evidence="2" id="KW-1003">Cell membrane</keyword>
<dbReference type="SUPFAM" id="SSF51110">
    <property type="entry name" value="alpha-D-mannose-specific plant lectins"/>
    <property type="match status" value="1"/>
</dbReference>
<protein>
    <recommendedName>
        <fullName evidence="16">Receptor-like serine/threonine-protein kinase</fullName>
        <ecNumber evidence="16">2.7.11.1</ecNumber>
    </recommendedName>
</protein>
<comment type="catalytic activity">
    <reaction evidence="15 16">
        <text>L-seryl-[protein] + ATP = O-phospho-L-seryl-[protein] + ADP + H(+)</text>
        <dbReference type="Rhea" id="RHEA:17989"/>
        <dbReference type="Rhea" id="RHEA-COMP:9863"/>
        <dbReference type="Rhea" id="RHEA-COMP:11604"/>
        <dbReference type="ChEBI" id="CHEBI:15378"/>
        <dbReference type="ChEBI" id="CHEBI:29999"/>
        <dbReference type="ChEBI" id="CHEBI:30616"/>
        <dbReference type="ChEBI" id="CHEBI:83421"/>
        <dbReference type="ChEBI" id="CHEBI:456216"/>
        <dbReference type="EC" id="2.7.11.1"/>
    </reaction>
</comment>
<dbReference type="InterPro" id="IPR036426">
    <property type="entry name" value="Bulb-type_lectin_dom_sf"/>
</dbReference>
<evidence type="ECO:0000256" key="5">
    <source>
        <dbReference type="ARBA" id="ARBA00022692"/>
    </source>
</evidence>
<dbReference type="PANTHER" id="PTHR27002">
    <property type="entry name" value="RECEPTOR-LIKE SERINE/THREONINE-PROTEIN KINASE SD1-8"/>
    <property type="match status" value="1"/>
</dbReference>
<evidence type="ECO:0000256" key="15">
    <source>
        <dbReference type="ARBA" id="ARBA00048679"/>
    </source>
</evidence>
<organism evidence="23 24">
    <name type="scientific">Striga hermonthica</name>
    <name type="common">Purple witchweed</name>
    <name type="synonym">Buchnera hermonthica</name>
    <dbReference type="NCBI Taxonomy" id="68872"/>
    <lineage>
        <taxon>Eukaryota</taxon>
        <taxon>Viridiplantae</taxon>
        <taxon>Streptophyta</taxon>
        <taxon>Embryophyta</taxon>
        <taxon>Tracheophyta</taxon>
        <taxon>Spermatophyta</taxon>
        <taxon>Magnoliopsida</taxon>
        <taxon>eudicotyledons</taxon>
        <taxon>Gunneridae</taxon>
        <taxon>Pentapetalae</taxon>
        <taxon>asterids</taxon>
        <taxon>lamiids</taxon>
        <taxon>Lamiales</taxon>
        <taxon>Orobanchaceae</taxon>
        <taxon>Buchnereae</taxon>
        <taxon>Striga</taxon>
    </lineage>
</organism>
<dbReference type="SMART" id="SM00108">
    <property type="entry name" value="B_lectin"/>
    <property type="match status" value="1"/>
</dbReference>
<dbReference type="PANTHER" id="PTHR27002:SF1082">
    <property type="entry name" value="OS06G0693000 PROTEIN"/>
    <property type="match status" value="1"/>
</dbReference>
<keyword evidence="10 18" id="KW-1133">Transmembrane helix</keyword>
<dbReference type="AlphaFoldDB" id="A0A9N7N5Q8"/>
<sequence>MIRFRPKNLNLLPQNPLFLILCFFLHGLHAQTSTLTPTSPFADPQSLISAGRIFRLGFFTPANTTRRYLAISHVVDNTSVIWVANRATPLTDTSGRVSISADGNLVLSDGLNRTLWSTNATFPPSISPLSAAVATTAEILDSGNLVLRLNSTGSVIWDSFTHPTSFLVPTMNLTDDVITGRRVRTSSWRNPSDPAVGDFTAGLQARNIPQIFTWRNGSPYYRSGPWNGLILIGVQDMYSPYLDGFQVGNDSGNYYFYVPTGRFLMKIDVNSTGSLVQTLWTEETRSWDIVWVAPQNPCDLYSTCGPFGLCDPLRSPICSCLQGFEPVNRDEWANGNWTSGCTRRAGLGCGADRFLRMPNMKVPDFAEQVPGRVEEDCRVGCLGNCSCLGYSHDTNIGCMFWRETLVDIQQFNGVGAVMYIRLAASEFDENHGRRLVIIIPLVVGGVALILIFVLLGWWWMAKKKGKGVIIKDQKKVETFQPDSTAIVLKDESEQVSIQELPLFTFKTLADSTNQFHDENMLGRGGFGYVYKGKLANGKEIAVKRLSAASGQGMQEFRNEAVVISKVQHRNLVKLVGCCVEQEEKMLVYEYMPNKSLDFCLFDPTHPSQKILDWGKRISIIEGIGRGLLYLHRDSRLKIIHRDLKPSNVLLDEDWNPKISDFGMARIFGGNQDQASTARVVGTYGYMAPEYAMEGRFSEKSDVYSFGVLMLEIISGKKNTQYYNQEWSLSLLGCAWKLWNEDNGMAFADRSVANPDFRSDIVRCIHIALLCVQEFPKDRPAVQTVLSMLSREIVDLPLPEQPIFAERWDRSHAGSTHPTGQFGFSVNELTITMLDGR</sequence>
<keyword evidence="24" id="KW-1185">Reference proteome</keyword>